<name>A0A6C0ALD9_9ZZZZ</name>
<protein>
    <submittedName>
        <fullName evidence="2">Uncharacterized protein</fullName>
    </submittedName>
</protein>
<organism evidence="2">
    <name type="scientific">viral metagenome</name>
    <dbReference type="NCBI Taxonomy" id="1070528"/>
    <lineage>
        <taxon>unclassified sequences</taxon>
        <taxon>metagenomes</taxon>
        <taxon>organismal metagenomes</taxon>
    </lineage>
</organism>
<proteinExistence type="predicted"/>
<dbReference type="AlphaFoldDB" id="A0A6C0ALD9"/>
<accession>A0A6C0ALD9</accession>
<dbReference type="EMBL" id="MN740677">
    <property type="protein sequence ID" value="QHS80293.1"/>
    <property type="molecule type" value="Genomic_DNA"/>
</dbReference>
<reference evidence="2" key="1">
    <citation type="journal article" date="2020" name="Nature">
        <title>Giant virus diversity and host interactions through global metagenomics.</title>
        <authorList>
            <person name="Schulz F."/>
            <person name="Roux S."/>
            <person name="Paez-Espino D."/>
            <person name="Jungbluth S."/>
            <person name="Walsh D.A."/>
            <person name="Denef V.J."/>
            <person name="McMahon K.D."/>
            <person name="Konstantinidis K.T."/>
            <person name="Eloe-Fadrosh E.A."/>
            <person name="Kyrpides N.C."/>
            <person name="Woyke T."/>
        </authorList>
    </citation>
    <scope>NUCLEOTIDE SEQUENCE</scope>
    <source>
        <strain evidence="2">GVMAG-S-1039698-54</strain>
    </source>
</reference>
<sequence>MVKIVLIEKNGDIATSNINTVDEAKLYKKCNFRNNKHFSKQTSWNYKNKNNSDLVIHLYAKDDGRANSENKYDLPPPVDEQLYFGKMLLLCYDNENNKYVNFTKEDWEAKYEQLFGGFENLDGEESDEGEEEEIPQHLQTKEGYSKEDGFIVDSNDSDQESYIHSDEKNESDEESDSYEYSSEEEIGEEESDGEDEDSDNESDDDIEEILESDIEDDNSELEEEDYL</sequence>
<evidence type="ECO:0000313" key="2">
    <source>
        <dbReference type="EMBL" id="QHS80293.1"/>
    </source>
</evidence>
<feature type="compositionally biased region" description="Basic and acidic residues" evidence="1">
    <location>
        <begin position="139"/>
        <end position="149"/>
    </location>
</feature>
<feature type="compositionally biased region" description="Acidic residues" evidence="1">
    <location>
        <begin position="169"/>
        <end position="227"/>
    </location>
</feature>
<evidence type="ECO:0000256" key="1">
    <source>
        <dbReference type="SAM" id="MobiDB-lite"/>
    </source>
</evidence>
<feature type="compositionally biased region" description="Acidic residues" evidence="1">
    <location>
        <begin position="121"/>
        <end position="133"/>
    </location>
</feature>
<feature type="region of interest" description="Disordered" evidence="1">
    <location>
        <begin position="119"/>
        <end position="227"/>
    </location>
</feature>